<dbReference type="Pfam" id="PF18319">
    <property type="entry name" value="Zn_ribbon_PriA"/>
    <property type="match status" value="1"/>
</dbReference>
<keyword evidence="7 12" id="KW-0862">Zinc</keyword>
<dbReference type="GO" id="GO:0006302">
    <property type="term" value="P:double-strand break repair"/>
    <property type="evidence" value="ECO:0007669"/>
    <property type="project" value="InterPro"/>
</dbReference>
<dbReference type="AlphaFoldDB" id="C0QHU0"/>
<evidence type="ECO:0000256" key="2">
    <source>
        <dbReference type="ARBA" id="ARBA00022705"/>
    </source>
</evidence>
<keyword evidence="2 12" id="KW-0235">DNA replication</keyword>
<dbReference type="NCBIfam" id="TIGR00595">
    <property type="entry name" value="priA"/>
    <property type="match status" value="1"/>
</dbReference>
<dbReference type="HOGENOM" id="CLU_013353_3_1_7"/>
<comment type="cofactor">
    <cofactor evidence="12">
        <name>Zn(2+)</name>
        <dbReference type="ChEBI" id="CHEBI:29105"/>
    </cofactor>
    <text evidence="12">Binds 2 zinc ions per subunit.</text>
</comment>
<dbReference type="Proteomes" id="UP000000442">
    <property type="component" value="Chromosome"/>
</dbReference>
<dbReference type="InterPro" id="IPR041222">
    <property type="entry name" value="PriA_3primeBD"/>
</dbReference>
<protein>
    <recommendedName>
        <fullName evidence="12">Replication restart protein PriA</fullName>
    </recommendedName>
    <alternativeName>
        <fullName evidence="12">ATP-dependent DNA helicase PriA</fullName>
        <ecNumber evidence="12">5.6.2.4</ecNumber>
    </alternativeName>
    <alternativeName>
        <fullName evidence="12">DNA 3'-5' helicase PriA</fullName>
    </alternativeName>
</protein>
<dbReference type="GO" id="GO:0006310">
    <property type="term" value="P:DNA recombination"/>
    <property type="evidence" value="ECO:0007669"/>
    <property type="project" value="InterPro"/>
</dbReference>
<dbReference type="GO" id="GO:0043138">
    <property type="term" value="F:3'-5' DNA helicase activity"/>
    <property type="evidence" value="ECO:0007669"/>
    <property type="project" value="UniProtKB-EC"/>
</dbReference>
<dbReference type="InterPro" id="IPR027417">
    <property type="entry name" value="P-loop_NTPase"/>
</dbReference>
<dbReference type="EC" id="5.6.2.4" evidence="12"/>
<dbReference type="InterPro" id="IPR014001">
    <property type="entry name" value="Helicase_ATP-bd"/>
</dbReference>
<dbReference type="Gene3D" id="3.40.50.300">
    <property type="entry name" value="P-loop containing nucleotide triphosphate hydrolases"/>
    <property type="match status" value="2"/>
</dbReference>
<dbReference type="KEGG" id="dat:HRM2_05340"/>
<keyword evidence="9 12" id="KW-0238">DNA-binding</keyword>
<dbReference type="Pfam" id="PF00270">
    <property type="entry name" value="DEAD"/>
    <property type="match status" value="1"/>
</dbReference>
<comment type="similarity">
    <text evidence="12">Belongs to the helicase family. PriA subfamily.</text>
</comment>
<feature type="binding site" evidence="12">
    <location>
        <position position="515"/>
    </location>
    <ligand>
        <name>Zn(2+)</name>
        <dbReference type="ChEBI" id="CHEBI:29105"/>
        <label>1</label>
    </ligand>
</feature>
<feature type="binding site" evidence="12">
    <location>
        <position position="558"/>
    </location>
    <ligand>
        <name>Zn(2+)</name>
        <dbReference type="ChEBI" id="CHEBI:29105"/>
        <label>1</label>
    </ligand>
</feature>
<dbReference type="InterPro" id="IPR040498">
    <property type="entry name" value="PriA_CRR"/>
</dbReference>
<feature type="domain" description="Helicase ATP-binding" evidence="13">
    <location>
        <begin position="286"/>
        <end position="452"/>
    </location>
</feature>
<evidence type="ECO:0000256" key="7">
    <source>
        <dbReference type="ARBA" id="ARBA00022833"/>
    </source>
</evidence>
<feature type="binding site" evidence="12">
    <location>
        <position position="555"/>
    </location>
    <ligand>
        <name>Zn(2+)</name>
        <dbReference type="ChEBI" id="CHEBI:29105"/>
        <label>1</label>
    </ligand>
</feature>
<sequence>MENQNFIEIAVALPVHGTFTYTLPLDLAAEAIPGMRVLVPFGNRRVTGYVLGPGHENTEFKAKPIQGLLDEAPLFPPAMIELFRWVSDYYIHPLGEVIKAALPKGLNRYDVSFLSLVEKPGNLPDLPDLPDLSPREQAVVDLLKKKGSVSVKSLVGRGKNPSVSALVRRLIQKGVIQQAARLKKDQIQMKTEKFILPTGQGEPMERMSAKRRQILEIVREKGEISLTLLKQEVPTAPKLVKILAGAGYLEVIERQVFRDPLGDPVDPDVPPELMDEQAGVVNQVISEMDKGFSRYLLSGVTGSGKTEVYLRLVTEAMDRGQGALVLVPEISLISQTERRFRARFGKKIAVLHSGLTMGERLDQWNRIMTGDAVIVIGVRSSVFAPINNLGIIIVDEEHDTSYKQETGLRYNARDIAVVRAKIENIPVVLGSATPSVQSYYNVCEGRFKELKLTKRVNCHPLPEIELVDLKRYKDFRGIERIITPELSRGIGHCLERGEQALIFLNRRGFATYPVCQACNEPVKCKFCDLTMTLHMDTNEFRCHLCGFSMSMNQPCPNCNARRIKPLGFGTERIENMLQVLFPDARVARLDQDTGSKKGAMVSILKKVKHRTVDIIIGTQMLAKGHDFPFITLVGVICADLSLNFPDFRAGERTFQLLAQVAGRAGRGDRKGRVVMQTYNPEHFSIEASKNQDFVEFYHKEIPFRKGLGYPPVSRIIQLKISGLDKDKVKVHALFVGEECKRLVDQDRENGHLVQILGPIEAGIPKIAMRYRWQILLKSPRATLLNRLVRAMLAEKKVFANREVTVGIDVDPYSMS</sequence>
<gene>
    <name evidence="12 14" type="primary">priA</name>
    <name evidence="14" type="ordered locus">HRM2_05340</name>
</gene>
<dbReference type="Pfam" id="PF18074">
    <property type="entry name" value="PriA_C"/>
    <property type="match status" value="1"/>
</dbReference>
<keyword evidence="3 12" id="KW-0479">Metal-binding</keyword>
<dbReference type="GO" id="GO:0006269">
    <property type="term" value="P:DNA replication, synthesis of primer"/>
    <property type="evidence" value="ECO:0007669"/>
    <property type="project" value="UniProtKB-KW"/>
</dbReference>
<evidence type="ECO:0000256" key="5">
    <source>
        <dbReference type="ARBA" id="ARBA00022801"/>
    </source>
</evidence>
<organism evidence="14 15">
    <name type="scientific">Desulforapulum autotrophicum (strain ATCC 43914 / DSM 3382 / VKM B-1955 / HRM2)</name>
    <name type="common">Desulfobacterium autotrophicum</name>
    <dbReference type="NCBI Taxonomy" id="177437"/>
    <lineage>
        <taxon>Bacteria</taxon>
        <taxon>Pseudomonadati</taxon>
        <taxon>Thermodesulfobacteriota</taxon>
        <taxon>Desulfobacteria</taxon>
        <taxon>Desulfobacterales</taxon>
        <taxon>Desulfobacteraceae</taxon>
        <taxon>Desulforapulum</taxon>
    </lineage>
</organism>
<evidence type="ECO:0000313" key="15">
    <source>
        <dbReference type="Proteomes" id="UP000000442"/>
    </source>
</evidence>
<dbReference type="InterPro" id="IPR011545">
    <property type="entry name" value="DEAD/DEAH_box_helicase_dom"/>
</dbReference>
<evidence type="ECO:0000313" key="14">
    <source>
        <dbReference type="EMBL" id="ACN13648.1"/>
    </source>
</evidence>
<evidence type="ECO:0000256" key="12">
    <source>
        <dbReference type="HAMAP-Rule" id="MF_00983"/>
    </source>
</evidence>
<keyword evidence="1 12" id="KW-0639">Primosome</keyword>
<feature type="binding site" evidence="12">
    <location>
        <position position="545"/>
    </location>
    <ligand>
        <name>Zn(2+)</name>
        <dbReference type="ChEBI" id="CHEBI:29105"/>
        <label>2</label>
    </ligand>
</feature>
<dbReference type="OrthoDB" id="9759544at2"/>
<dbReference type="Pfam" id="PF17764">
    <property type="entry name" value="PriA_3primeBD"/>
    <property type="match status" value="1"/>
</dbReference>
<dbReference type="Gene3D" id="3.40.1440.60">
    <property type="entry name" value="PriA, 3(prime) DNA-binding domain"/>
    <property type="match status" value="1"/>
</dbReference>
<comment type="subunit">
    <text evidence="12">Component of the replication restart primosome.</text>
</comment>
<keyword evidence="10 12" id="KW-0413">Isomerase</keyword>
<keyword evidence="8 12" id="KW-0067">ATP-binding</keyword>
<dbReference type="PROSITE" id="PS51192">
    <property type="entry name" value="HELICASE_ATP_BIND_1"/>
    <property type="match status" value="1"/>
</dbReference>
<dbReference type="SUPFAM" id="SSF52540">
    <property type="entry name" value="P-loop containing nucleoside triphosphate hydrolases"/>
    <property type="match status" value="2"/>
</dbReference>
<dbReference type="STRING" id="177437.HRM2_05340"/>
<keyword evidence="4 12" id="KW-0547">Nucleotide-binding</keyword>
<dbReference type="HAMAP" id="MF_00983">
    <property type="entry name" value="PriA"/>
    <property type="match status" value="1"/>
</dbReference>
<dbReference type="GO" id="GO:0003677">
    <property type="term" value="F:DNA binding"/>
    <property type="evidence" value="ECO:0007669"/>
    <property type="project" value="UniProtKB-UniRule"/>
</dbReference>
<evidence type="ECO:0000256" key="4">
    <source>
        <dbReference type="ARBA" id="ARBA00022741"/>
    </source>
</evidence>
<dbReference type="SMART" id="SM00487">
    <property type="entry name" value="DEXDc"/>
    <property type="match status" value="1"/>
</dbReference>
<evidence type="ECO:0000256" key="9">
    <source>
        <dbReference type="ARBA" id="ARBA00023125"/>
    </source>
</evidence>
<dbReference type="PANTHER" id="PTHR30580:SF0">
    <property type="entry name" value="PRIMOSOMAL PROTEIN N"/>
    <property type="match status" value="1"/>
</dbReference>
<feature type="binding site" evidence="12">
    <location>
        <position position="524"/>
    </location>
    <ligand>
        <name>Zn(2+)</name>
        <dbReference type="ChEBI" id="CHEBI:29105"/>
        <label>2</label>
    </ligand>
</feature>
<evidence type="ECO:0000256" key="10">
    <source>
        <dbReference type="ARBA" id="ARBA00023235"/>
    </source>
</evidence>
<feature type="binding site" evidence="12">
    <location>
        <position position="527"/>
    </location>
    <ligand>
        <name>Zn(2+)</name>
        <dbReference type="ChEBI" id="CHEBI:29105"/>
        <label>2</label>
    </ligand>
</feature>
<dbReference type="GO" id="GO:0006270">
    <property type="term" value="P:DNA replication initiation"/>
    <property type="evidence" value="ECO:0007669"/>
    <property type="project" value="TreeGrafter"/>
</dbReference>
<evidence type="ECO:0000256" key="6">
    <source>
        <dbReference type="ARBA" id="ARBA00022806"/>
    </source>
</evidence>
<comment type="catalytic activity">
    <reaction evidence="11 12">
        <text>ATP + H2O = ADP + phosphate + H(+)</text>
        <dbReference type="Rhea" id="RHEA:13065"/>
        <dbReference type="ChEBI" id="CHEBI:15377"/>
        <dbReference type="ChEBI" id="CHEBI:15378"/>
        <dbReference type="ChEBI" id="CHEBI:30616"/>
        <dbReference type="ChEBI" id="CHEBI:43474"/>
        <dbReference type="ChEBI" id="CHEBI:456216"/>
        <dbReference type="EC" id="5.6.2.4"/>
    </reaction>
</comment>
<dbReference type="EMBL" id="CP001087">
    <property type="protein sequence ID" value="ACN13648.1"/>
    <property type="molecule type" value="Genomic_DNA"/>
</dbReference>
<evidence type="ECO:0000256" key="3">
    <source>
        <dbReference type="ARBA" id="ARBA00022723"/>
    </source>
</evidence>
<dbReference type="GO" id="GO:0005524">
    <property type="term" value="F:ATP binding"/>
    <property type="evidence" value="ECO:0007669"/>
    <property type="project" value="UniProtKB-UniRule"/>
</dbReference>
<dbReference type="InterPro" id="IPR042115">
    <property type="entry name" value="PriA_3primeBD_sf"/>
</dbReference>
<dbReference type="PANTHER" id="PTHR30580">
    <property type="entry name" value="PRIMOSOMAL PROTEIN N"/>
    <property type="match status" value="1"/>
</dbReference>
<dbReference type="GO" id="GO:0016887">
    <property type="term" value="F:ATP hydrolysis activity"/>
    <property type="evidence" value="ECO:0007669"/>
    <property type="project" value="RHEA"/>
</dbReference>
<evidence type="ECO:0000256" key="11">
    <source>
        <dbReference type="ARBA" id="ARBA00048988"/>
    </source>
</evidence>
<dbReference type="GO" id="GO:1990077">
    <property type="term" value="C:primosome complex"/>
    <property type="evidence" value="ECO:0007669"/>
    <property type="project" value="UniProtKB-UniRule"/>
</dbReference>
<reference evidence="14 15" key="1">
    <citation type="journal article" date="2009" name="Environ. Microbiol.">
        <title>Genome sequence of Desulfobacterium autotrophicum HRM2, a marine sulfate reducer oxidizing organic carbon completely to carbon dioxide.</title>
        <authorList>
            <person name="Strittmatter A.W."/>
            <person name="Liesegang H."/>
            <person name="Rabus R."/>
            <person name="Decker I."/>
            <person name="Amann J."/>
            <person name="Andres S."/>
            <person name="Henne A."/>
            <person name="Fricke W.F."/>
            <person name="Martinez-Arias R."/>
            <person name="Bartels D."/>
            <person name="Goesmann A."/>
            <person name="Krause L."/>
            <person name="Puehler A."/>
            <person name="Klenk H.P."/>
            <person name="Richter M."/>
            <person name="Schuler M."/>
            <person name="Gloeckner F.O."/>
            <person name="Meyerdierks A."/>
            <person name="Gottschalk G."/>
            <person name="Amann R."/>
        </authorList>
    </citation>
    <scope>NUCLEOTIDE SEQUENCE [LARGE SCALE GENOMIC DNA]</scope>
    <source>
        <strain evidence="15">ATCC 43914 / DSM 3382 / HRM2</strain>
    </source>
</reference>
<accession>C0QHU0</accession>
<comment type="catalytic activity">
    <reaction evidence="12">
        <text>Couples ATP hydrolysis with the unwinding of duplex DNA by translocating in the 3'-5' direction.</text>
        <dbReference type="EC" id="5.6.2.4"/>
    </reaction>
</comment>
<dbReference type="SMART" id="SM00490">
    <property type="entry name" value="HELICc"/>
    <property type="match status" value="1"/>
</dbReference>
<evidence type="ECO:0000256" key="1">
    <source>
        <dbReference type="ARBA" id="ARBA00022515"/>
    </source>
</evidence>
<keyword evidence="6 12" id="KW-0347">Helicase</keyword>
<dbReference type="FunFam" id="3.40.1440.60:FF:000001">
    <property type="entry name" value="Primosomal protein N"/>
    <property type="match status" value="1"/>
</dbReference>
<keyword evidence="5 12" id="KW-0378">Hydrolase</keyword>
<dbReference type="GO" id="GO:0008270">
    <property type="term" value="F:zinc ion binding"/>
    <property type="evidence" value="ECO:0007669"/>
    <property type="project" value="UniProtKB-UniRule"/>
</dbReference>
<proteinExistence type="inferred from homology"/>
<dbReference type="InterPro" id="IPR001650">
    <property type="entry name" value="Helicase_C-like"/>
</dbReference>
<dbReference type="FunFam" id="3.40.50.300:FF:000489">
    <property type="entry name" value="Primosome assembly protein PriA"/>
    <property type="match status" value="1"/>
</dbReference>
<feature type="binding site" evidence="12">
    <location>
        <position position="518"/>
    </location>
    <ligand>
        <name>Zn(2+)</name>
        <dbReference type="ChEBI" id="CHEBI:29105"/>
        <label>1</label>
    </ligand>
</feature>
<evidence type="ECO:0000256" key="8">
    <source>
        <dbReference type="ARBA" id="ARBA00022840"/>
    </source>
</evidence>
<feature type="binding site" evidence="12">
    <location>
        <position position="542"/>
    </location>
    <ligand>
        <name>Zn(2+)</name>
        <dbReference type="ChEBI" id="CHEBI:29105"/>
        <label>2</label>
    </ligand>
</feature>
<keyword evidence="15" id="KW-1185">Reference proteome</keyword>
<dbReference type="InterPro" id="IPR041236">
    <property type="entry name" value="PriA_C"/>
</dbReference>
<evidence type="ECO:0000259" key="13">
    <source>
        <dbReference type="PROSITE" id="PS51192"/>
    </source>
</evidence>
<comment type="function">
    <text evidence="12">Initiates the restart of stalled replication forks, which reloads the replicative helicase on sites other than the origin of replication. Recognizes and binds to abandoned replication forks and remodels them to uncover a helicase loading site. Promotes assembly of the primosome at these replication forks.</text>
</comment>
<name>C0QHU0_DESAH</name>
<dbReference type="eggNOG" id="COG1198">
    <property type="taxonomic scope" value="Bacteria"/>
</dbReference>
<dbReference type="CDD" id="cd17929">
    <property type="entry name" value="DEXHc_priA"/>
    <property type="match status" value="1"/>
</dbReference>
<dbReference type="InterPro" id="IPR005259">
    <property type="entry name" value="PriA"/>
</dbReference>
<dbReference type="RefSeq" id="WP_012662897.1">
    <property type="nucleotide sequence ID" value="NC_012108.1"/>
</dbReference>